<keyword evidence="4" id="KW-0378">Hydrolase</keyword>
<dbReference type="InterPro" id="IPR046360">
    <property type="entry name" value="T-box_DNA-bd"/>
</dbReference>
<dbReference type="PANTHER" id="PTHR11010">
    <property type="entry name" value="PROTEASE S28 PRO-X CARBOXYPEPTIDASE-RELATED"/>
    <property type="match status" value="1"/>
</dbReference>
<comment type="caution">
    <text evidence="10">Lacks conserved residue(s) required for the propagation of feature annotation.</text>
</comment>
<dbReference type="GO" id="GO:0008239">
    <property type="term" value="F:dipeptidyl-peptidase activity"/>
    <property type="evidence" value="ECO:0007669"/>
    <property type="project" value="TreeGrafter"/>
</dbReference>
<keyword evidence="9 10" id="KW-0539">Nucleus</keyword>
<dbReference type="PANTHER" id="PTHR11010:SF105">
    <property type="entry name" value="PEPTIDASE S28-RELATED"/>
    <property type="match status" value="1"/>
</dbReference>
<dbReference type="GO" id="GO:0005634">
    <property type="term" value="C:nucleus"/>
    <property type="evidence" value="ECO:0007669"/>
    <property type="project" value="UniProtKB-SubCell"/>
</dbReference>
<evidence type="ECO:0000256" key="9">
    <source>
        <dbReference type="ARBA" id="ARBA00023242"/>
    </source>
</evidence>
<dbReference type="HOGENOM" id="CLU_305494_0_0_1"/>
<comment type="subcellular location">
    <subcellularLocation>
        <location evidence="10">Nucleus</location>
    </subcellularLocation>
</comment>
<feature type="region of interest" description="Disordered" evidence="11">
    <location>
        <begin position="938"/>
        <end position="971"/>
    </location>
</feature>
<keyword evidence="7" id="KW-0804">Transcription</keyword>
<keyword evidence="8" id="KW-0325">Glycoprotein</keyword>
<dbReference type="Gene3D" id="2.60.40.820">
    <property type="entry name" value="Transcription factor, T-box"/>
    <property type="match status" value="1"/>
</dbReference>
<keyword evidence="3" id="KW-0732">Signal</keyword>
<evidence type="ECO:0000256" key="4">
    <source>
        <dbReference type="ARBA" id="ARBA00022801"/>
    </source>
</evidence>
<dbReference type="AlphaFoldDB" id="E3NQV6"/>
<dbReference type="InterPro" id="IPR008758">
    <property type="entry name" value="Peptidase_S28"/>
</dbReference>
<dbReference type="OrthoDB" id="1735038at2759"/>
<evidence type="ECO:0000256" key="5">
    <source>
        <dbReference type="ARBA" id="ARBA00023015"/>
    </source>
</evidence>
<proteinExistence type="inferred from homology"/>
<dbReference type="SUPFAM" id="SSF49417">
    <property type="entry name" value="p53-like transcription factors"/>
    <property type="match status" value="1"/>
</dbReference>
<evidence type="ECO:0000313" key="13">
    <source>
        <dbReference type="EMBL" id="EFO85592.1"/>
    </source>
</evidence>
<dbReference type="PROSITE" id="PS50252">
    <property type="entry name" value="TBOX_3"/>
    <property type="match status" value="1"/>
</dbReference>
<keyword evidence="14" id="KW-1185">Reference proteome</keyword>
<dbReference type="eggNOG" id="KOG2182">
    <property type="taxonomic scope" value="Eukaryota"/>
</dbReference>
<dbReference type="Gene3D" id="1.20.120.980">
    <property type="entry name" value="Serine carboxypeptidase S28, SKS domain"/>
    <property type="match status" value="1"/>
</dbReference>
<gene>
    <name evidence="13" type="ORF">CRE_21658</name>
</gene>
<dbReference type="InterPro" id="IPR036960">
    <property type="entry name" value="T-box_sf"/>
</dbReference>
<dbReference type="GO" id="GO:0003677">
    <property type="term" value="F:DNA binding"/>
    <property type="evidence" value="ECO:0007669"/>
    <property type="project" value="UniProtKB-UniRule"/>
</dbReference>
<protein>
    <recommendedName>
        <fullName evidence="12">T-box domain-containing protein</fullName>
    </recommendedName>
</protein>
<evidence type="ECO:0000256" key="11">
    <source>
        <dbReference type="SAM" id="MobiDB-lite"/>
    </source>
</evidence>
<dbReference type="GO" id="GO:0003700">
    <property type="term" value="F:DNA-binding transcription factor activity"/>
    <property type="evidence" value="ECO:0007669"/>
    <property type="project" value="InterPro"/>
</dbReference>
<feature type="domain" description="T-box" evidence="12">
    <location>
        <begin position="798"/>
        <end position="930"/>
    </location>
</feature>
<keyword evidence="6 10" id="KW-0238">DNA-binding</keyword>
<dbReference type="GO" id="GO:0070008">
    <property type="term" value="F:serine-type exopeptidase activity"/>
    <property type="evidence" value="ECO:0007669"/>
    <property type="project" value="InterPro"/>
</dbReference>
<evidence type="ECO:0000256" key="3">
    <source>
        <dbReference type="ARBA" id="ARBA00022729"/>
    </source>
</evidence>
<sequence>MCDAIHDSRDSVEAIHQAHVYLSTQLTGSMQQMNSTYEKYVNDLGSVDRKTQKRFWQYQMCTEFGWFPTTNDNEDGLFGSVVPLSLFFNQCFDIFPDLYKNETAIKIRDNIQRAKKFYGKYSGTNAVFINGENDPWTVLGRNESNEFSVVTLTVPRASHLGIYDQKKIQKVQEIVMENIHMWVRGPKNSVTFMDTVEPWRRPETHDANSKSSKQKMSKQENDDRFSKFVEKFSSEKEESEDFHFFGMKPIARRFRGDEDEIFDTEGLEIGMFRQRIDHFNNKNTKFFQQKYFKNSRFARPGGPNFLMIGGESPAHGSHVKNLSSAIMRRAKEYGAIVYLLEHRFYGDSVVENNTDLTTLSSLQMLYDIAEFIKSVNFKSETSNPWITFGGSYPGALSAWMREIFPDLVIGAIASSAPVLAKTDFYEYMMVVENSFLIYDPACYQEIKNGFDEIHELFQTDSGREKLSDLFKLNPPFRDNISEIDKHFFFFDIIGPFQGAVQYAGGGSGAFEENSEIAMLCRNITNGTQSSAENVAKVVLDDFGNKSLIHSFYDKNEWKKMKKKNRDYLWKWQTCSEFGYFQSADSGNSIFGAMNPVSFQVQQCMDMFGKEYTRGKIEENVEATNYRYGGVDGFRGTNVVFINGDVDPWHILGLYNSTEKSVVSYLINGTSHCVDMYPPQDNDIDGVKIARKLVDDNIKVWLEQTGWKAETRKESTTEGSTTEMVSVTERTSTTKSTVSNTFFVSVIVSVGVLCACLRISAMTNATVMCTSLDDWLTMAEGNGDPEIQLGLKSYHGLKFKYRIGNVNPQARYVIRLLFTRESDHPWNRNSQGIGFWRETKTFLLPDGELSFQHIDVKSGEELLREEVYFEKIFFENREKLGNRPQRNPPNYIITLTCRIKYFVSVVITNAENYRDTSTHGIQFQYFIAVNANAPLVKNTRESQKIEDRHDSAPPKRRPTPRKTGFKHPRPTK</sequence>
<evidence type="ECO:0000256" key="2">
    <source>
        <dbReference type="ARBA" id="ARBA00022670"/>
    </source>
</evidence>
<evidence type="ECO:0000256" key="1">
    <source>
        <dbReference type="ARBA" id="ARBA00011079"/>
    </source>
</evidence>
<keyword evidence="2" id="KW-0645">Protease</keyword>
<accession>E3NQV6</accession>
<dbReference type="GO" id="GO:0006508">
    <property type="term" value="P:proteolysis"/>
    <property type="evidence" value="ECO:0007669"/>
    <property type="project" value="UniProtKB-KW"/>
</dbReference>
<dbReference type="InterPro" id="IPR008967">
    <property type="entry name" value="p53-like_TF_DNA-bd_sf"/>
</dbReference>
<feature type="compositionally biased region" description="Basic and acidic residues" evidence="11">
    <location>
        <begin position="938"/>
        <end position="952"/>
    </location>
</feature>
<dbReference type="Proteomes" id="UP000008281">
    <property type="component" value="Unassembled WGS sequence"/>
</dbReference>
<reference evidence="13" key="1">
    <citation type="submission" date="2007-07" db="EMBL/GenBank/DDBJ databases">
        <title>PCAP assembly of the Caenorhabditis remanei genome.</title>
        <authorList>
            <consortium name="The Caenorhabditis remanei Sequencing Consortium"/>
            <person name="Wilson R.K."/>
        </authorList>
    </citation>
    <scope>NUCLEOTIDE SEQUENCE [LARGE SCALE GENOMIC DNA]</scope>
    <source>
        <strain evidence="13">PB4641</strain>
    </source>
</reference>
<keyword evidence="5" id="KW-0805">Transcription regulation</keyword>
<dbReference type="Gene3D" id="3.40.50.1820">
    <property type="entry name" value="alpha/beta hydrolase"/>
    <property type="match status" value="2"/>
</dbReference>
<evidence type="ECO:0000259" key="12">
    <source>
        <dbReference type="PROSITE" id="PS50252"/>
    </source>
</evidence>
<feature type="compositionally biased region" description="Basic residues" evidence="11">
    <location>
        <begin position="953"/>
        <end position="971"/>
    </location>
</feature>
<organism evidence="14">
    <name type="scientific">Caenorhabditis remanei</name>
    <name type="common">Caenorhabditis vulgaris</name>
    <dbReference type="NCBI Taxonomy" id="31234"/>
    <lineage>
        <taxon>Eukaryota</taxon>
        <taxon>Metazoa</taxon>
        <taxon>Ecdysozoa</taxon>
        <taxon>Nematoda</taxon>
        <taxon>Chromadorea</taxon>
        <taxon>Rhabditida</taxon>
        <taxon>Rhabditina</taxon>
        <taxon>Rhabditomorpha</taxon>
        <taxon>Rhabditoidea</taxon>
        <taxon>Rhabditidae</taxon>
        <taxon>Peloderinae</taxon>
        <taxon>Caenorhabditis</taxon>
    </lineage>
</organism>
<dbReference type="Pfam" id="PF05577">
    <property type="entry name" value="Peptidase_S28"/>
    <property type="match status" value="2"/>
</dbReference>
<dbReference type="GO" id="GO:0045893">
    <property type="term" value="P:positive regulation of DNA-templated transcription"/>
    <property type="evidence" value="ECO:0007669"/>
    <property type="project" value="InterPro"/>
</dbReference>
<feature type="region of interest" description="Disordered" evidence="11">
    <location>
        <begin position="201"/>
        <end position="222"/>
    </location>
</feature>
<evidence type="ECO:0000256" key="7">
    <source>
        <dbReference type="ARBA" id="ARBA00023163"/>
    </source>
</evidence>
<dbReference type="SUPFAM" id="SSF53474">
    <property type="entry name" value="alpha/beta-Hydrolases"/>
    <property type="match status" value="1"/>
</dbReference>
<dbReference type="ESTHER" id="caere-e3nqv6.2">
    <property type="family name" value="Prolylcarboxypeptidase"/>
</dbReference>
<dbReference type="STRING" id="31234.E3NQV6"/>
<comment type="similarity">
    <text evidence="1">Belongs to the peptidase S28 family.</text>
</comment>
<name>E3NQV6_CAERE</name>
<dbReference type="InterPro" id="IPR029058">
    <property type="entry name" value="AB_hydrolase_fold"/>
</dbReference>
<evidence type="ECO:0000313" key="14">
    <source>
        <dbReference type="Proteomes" id="UP000008281"/>
    </source>
</evidence>
<dbReference type="InParanoid" id="E3NQV6"/>
<dbReference type="EMBL" id="DS269598">
    <property type="protein sequence ID" value="EFO85592.1"/>
    <property type="molecule type" value="Genomic_DNA"/>
</dbReference>
<dbReference type="InterPro" id="IPR042269">
    <property type="entry name" value="Ser_carbopepase_S28_SKS"/>
</dbReference>
<evidence type="ECO:0000256" key="6">
    <source>
        <dbReference type="ARBA" id="ARBA00023125"/>
    </source>
</evidence>
<evidence type="ECO:0000256" key="8">
    <source>
        <dbReference type="ARBA" id="ARBA00023180"/>
    </source>
</evidence>
<evidence type="ECO:0000256" key="10">
    <source>
        <dbReference type="PROSITE-ProRule" id="PRU00201"/>
    </source>
</evidence>